<reference evidence="4" key="1">
    <citation type="submission" date="2011-07" db="EMBL/GenBank/DDBJ databases">
        <authorList>
            <consortium name="Caenorhabditis brenneri Sequencing and Analysis Consortium"/>
            <person name="Wilson R.K."/>
        </authorList>
    </citation>
    <scope>NUCLEOTIDE SEQUENCE [LARGE SCALE GENOMIC DNA]</scope>
    <source>
        <strain evidence="4">PB2801</strain>
    </source>
</reference>
<dbReference type="AlphaFoldDB" id="G0P7T8"/>
<evidence type="ECO:0000313" key="3">
    <source>
        <dbReference type="EMBL" id="EGT47332.1"/>
    </source>
</evidence>
<keyword evidence="2" id="KW-0472">Membrane</keyword>
<dbReference type="Proteomes" id="UP000008068">
    <property type="component" value="Unassembled WGS sequence"/>
</dbReference>
<gene>
    <name evidence="3" type="ORF">CAEBREN_10249</name>
</gene>
<name>G0P7T8_CAEBE</name>
<dbReference type="EMBL" id="GL380120">
    <property type="protein sequence ID" value="EGT47332.1"/>
    <property type="molecule type" value="Genomic_DNA"/>
</dbReference>
<keyword evidence="2" id="KW-1133">Transmembrane helix</keyword>
<evidence type="ECO:0000256" key="1">
    <source>
        <dbReference type="SAM" id="MobiDB-lite"/>
    </source>
</evidence>
<evidence type="ECO:0000313" key="4">
    <source>
        <dbReference type="Proteomes" id="UP000008068"/>
    </source>
</evidence>
<sequence length="130" mass="14888">MSLELGNGRADQKRAHRSEKRVPLTIKERRRNYVFYFSFAIFDLVIGGVILGCIINSRYTFWEIQQMFGEHLMQKKYTAVATTASSQNGVAPHQMVLPLGQQEASQPQQMQQNAMQPPTILQQFPFLGQQ</sequence>
<dbReference type="HOGENOM" id="CLU_1939968_0_0_1"/>
<feature type="region of interest" description="Disordered" evidence="1">
    <location>
        <begin position="1"/>
        <end position="20"/>
    </location>
</feature>
<keyword evidence="2" id="KW-0812">Transmembrane</keyword>
<feature type="transmembrane region" description="Helical" evidence="2">
    <location>
        <begin position="33"/>
        <end position="55"/>
    </location>
</feature>
<accession>G0P7T8</accession>
<keyword evidence="4" id="KW-1185">Reference proteome</keyword>
<protein>
    <submittedName>
        <fullName evidence="3">Uncharacterized protein</fullName>
    </submittedName>
</protein>
<dbReference type="InParanoid" id="G0P7T8"/>
<organism evidence="4">
    <name type="scientific">Caenorhabditis brenneri</name>
    <name type="common">Nematode worm</name>
    <dbReference type="NCBI Taxonomy" id="135651"/>
    <lineage>
        <taxon>Eukaryota</taxon>
        <taxon>Metazoa</taxon>
        <taxon>Ecdysozoa</taxon>
        <taxon>Nematoda</taxon>
        <taxon>Chromadorea</taxon>
        <taxon>Rhabditida</taxon>
        <taxon>Rhabditina</taxon>
        <taxon>Rhabditomorpha</taxon>
        <taxon>Rhabditoidea</taxon>
        <taxon>Rhabditidae</taxon>
        <taxon>Peloderinae</taxon>
        <taxon>Caenorhabditis</taxon>
    </lineage>
</organism>
<proteinExistence type="predicted"/>
<evidence type="ECO:0000256" key="2">
    <source>
        <dbReference type="SAM" id="Phobius"/>
    </source>
</evidence>